<dbReference type="PANTHER" id="PTHR23150:SF19">
    <property type="entry name" value="FORMYLGLYCINE-GENERATING ENZYME"/>
    <property type="match status" value="1"/>
</dbReference>
<dbReference type="InterPro" id="IPR016187">
    <property type="entry name" value="CTDL_fold"/>
</dbReference>
<keyword evidence="1" id="KW-0732">Signal</keyword>
<feature type="signal peptide" evidence="1">
    <location>
        <begin position="1"/>
        <end position="22"/>
    </location>
</feature>
<dbReference type="SUPFAM" id="SSF56436">
    <property type="entry name" value="C-type lectin-like"/>
    <property type="match status" value="1"/>
</dbReference>
<feature type="domain" description="PEGA" evidence="3">
    <location>
        <begin position="99"/>
        <end position="166"/>
    </location>
</feature>
<feature type="domain" description="PEGA" evidence="3">
    <location>
        <begin position="32"/>
        <end position="97"/>
    </location>
</feature>
<comment type="caution">
    <text evidence="4">The sequence shown here is derived from an EMBL/GenBank/DDBJ whole genome shotgun (WGS) entry which is preliminary data.</text>
</comment>
<organism evidence="4 5">
    <name type="scientific">candidate division WOR-3 bacterium</name>
    <dbReference type="NCBI Taxonomy" id="2052148"/>
    <lineage>
        <taxon>Bacteria</taxon>
        <taxon>Bacteria division WOR-3</taxon>
    </lineage>
</organism>
<evidence type="ECO:0000259" key="2">
    <source>
        <dbReference type="Pfam" id="PF03781"/>
    </source>
</evidence>
<feature type="domain" description="Sulfatase-modifying factor enzyme-like" evidence="2">
    <location>
        <begin position="173"/>
        <end position="415"/>
    </location>
</feature>
<dbReference type="Proteomes" id="UP000630660">
    <property type="component" value="Unassembled WGS sequence"/>
</dbReference>
<accession>A0A9D5QE81</accession>
<dbReference type="Pfam" id="PF03781">
    <property type="entry name" value="FGE-sulfatase"/>
    <property type="match status" value="1"/>
</dbReference>
<dbReference type="InterPro" id="IPR013229">
    <property type="entry name" value="PEGA"/>
</dbReference>
<evidence type="ECO:0000313" key="5">
    <source>
        <dbReference type="Proteomes" id="UP000630660"/>
    </source>
</evidence>
<evidence type="ECO:0000259" key="3">
    <source>
        <dbReference type="Pfam" id="PF08308"/>
    </source>
</evidence>
<dbReference type="InterPro" id="IPR042095">
    <property type="entry name" value="SUMF_sf"/>
</dbReference>
<dbReference type="PROSITE" id="PS51257">
    <property type="entry name" value="PROKAR_LIPOPROTEIN"/>
    <property type="match status" value="1"/>
</dbReference>
<dbReference type="InterPro" id="IPR005532">
    <property type="entry name" value="SUMF_dom"/>
</dbReference>
<feature type="chain" id="PRO_5038364321" evidence="1">
    <location>
        <begin position="23"/>
        <end position="418"/>
    </location>
</feature>
<evidence type="ECO:0000256" key="1">
    <source>
        <dbReference type="SAM" id="SignalP"/>
    </source>
</evidence>
<dbReference type="Pfam" id="PF08308">
    <property type="entry name" value="PEGA"/>
    <property type="match status" value="2"/>
</dbReference>
<dbReference type="EMBL" id="WJKJ01000204">
    <property type="protein sequence ID" value="MBD3364785.1"/>
    <property type="molecule type" value="Genomic_DNA"/>
</dbReference>
<proteinExistence type="predicted"/>
<name>A0A9D5QE81_UNCW3</name>
<dbReference type="AlphaFoldDB" id="A0A9D5QE81"/>
<evidence type="ECO:0000313" key="4">
    <source>
        <dbReference type="EMBL" id="MBD3364785.1"/>
    </source>
</evidence>
<protein>
    <submittedName>
        <fullName evidence="4">SUMF1/EgtB/PvdO family nonheme iron enzyme</fullName>
    </submittedName>
</protein>
<sequence length="418" mass="47579">MKRFWIAIVSVAILLISCEGLTPPDLTGKGFLSINTKPTGCEVYVNGTKMEDTTNCVVDSVPKGEELIVRLAKGEYLDWTDTVTIEDSDTLLIDKRFSANLCVTSDPQGAEIWLDSVNTGQITNYTLTDILVGSHDLRLVKDGYDDWENKVIVGLSKVDTVQAELQTHITQIEWIHVPAGTFMMGSPPWDEDAYENEMPQHSVYLDGYYISKYEITNAQFCEFLNEEGNLYQGFKCIGIDDKWGLCQIYEQDGQYYVESGKDNYPAICVTWYGAKAFSEWLDGRLPTEAEWEKAARGEDKRKYPWGNDEPSIQLAKYDHGDSTQVNTVPVGYYPDGISAYGCFDMAGNVIEWVNDWYDYDYYEISPDSNPQGPDEGSMKVIRGGGWWSWPDELRCSYRYWAYTYSEFVDVGFRPVKDE</sequence>
<reference evidence="4" key="1">
    <citation type="submission" date="2019-11" db="EMBL/GenBank/DDBJ databases">
        <title>Microbial mats filling the niche in hypersaline microbial mats.</title>
        <authorList>
            <person name="Wong H.L."/>
            <person name="Macleod F.I."/>
            <person name="White R.A. III"/>
            <person name="Burns B.P."/>
        </authorList>
    </citation>
    <scope>NUCLEOTIDE SEQUENCE</scope>
    <source>
        <strain evidence="4">Bin_327</strain>
    </source>
</reference>
<dbReference type="InterPro" id="IPR051043">
    <property type="entry name" value="Sulfatase_Mod_Factor_Kinase"/>
</dbReference>
<dbReference type="PANTHER" id="PTHR23150">
    <property type="entry name" value="SULFATASE MODIFYING FACTOR 1, 2"/>
    <property type="match status" value="1"/>
</dbReference>
<dbReference type="GO" id="GO:0120147">
    <property type="term" value="F:formylglycine-generating oxidase activity"/>
    <property type="evidence" value="ECO:0007669"/>
    <property type="project" value="TreeGrafter"/>
</dbReference>
<gene>
    <name evidence="4" type="ORF">GF359_06170</name>
</gene>
<dbReference type="Gene3D" id="3.90.1580.10">
    <property type="entry name" value="paralog of FGE (formylglycine-generating enzyme)"/>
    <property type="match status" value="1"/>
</dbReference>